<dbReference type="Proteomes" id="UP000198287">
    <property type="component" value="Unassembled WGS sequence"/>
</dbReference>
<keyword evidence="3" id="KW-1185">Reference proteome</keyword>
<dbReference type="EMBL" id="LNIX01000026">
    <property type="protein sequence ID" value="OXA42511.1"/>
    <property type="molecule type" value="Genomic_DNA"/>
</dbReference>
<reference evidence="2 3" key="1">
    <citation type="submission" date="2015-12" db="EMBL/GenBank/DDBJ databases">
        <title>The genome of Folsomia candida.</title>
        <authorList>
            <person name="Faddeeva A."/>
            <person name="Derks M.F."/>
            <person name="Anvar Y."/>
            <person name="Smit S."/>
            <person name="Van Straalen N."/>
            <person name="Roelofs D."/>
        </authorList>
    </citation>
    <scope>NUCLEOTIDE SEQUENCE [LARGE SCALE GENOMIC DNA]</scope>
    <source>
        <strain evidence="2 3">VU population</strain>
        <tissue evidence="2">Whole body</tissue>
    </source>
</reference>
<name>A0A226DD10_FOLCA</name>
<feature type="chain" id="PRO_5012556293" evidence="1">
    <location>
        <begin position="22"/>
        <end position="168"/>
    </location>
</feature>
<protein>
    <submittedName>
        <fullName evidence="2">Uncharacterized protein</fullName>
    </submittedName>
</protein>
<evidence type="ECO:0000313" key="3">
    <source>
        <dbReference type="Proteomes" id="UP000198287"/>
    </source>
</evidence>
<sequence>MGKSTPFLLLILATIICLTNGACFGNDWKKRDKQCRGLRYNTRHSYAMTDKKKRNYCCDDAPSHQCWFNDWKSRDRFCQGRRYNYRYSYKTSFEQSILVGTKYCCSDPIVKGPTCFHNDWQARDKACVGKRYAKRYSLPAKYFVRDLTGYVIGGGFKIPNGRYYCCRA</sequence>
<comment type="caution">
    <text evidence="2">The sequence shown here is derived from an EMBL/GenBank/DDBJ whole genome shotgun (WGS) entry which is preliminary data.</text>
</comment>
<proteinExistence type="predicted"/>
<dbReference type="AlphaFoldDB" id="A0A226DD10"/>
<evidence type="ECO:0000256" key="1">
    <source>
        <dbReference type="SAM" id="SignalP"/>
    </source>
</evidence>
<feature type="signal peptide" evidence="1">
    <location>
        <begin position="1"/>
        <end position="21"/>
    </location>
</feature>
<keyword evidence="1" id="KW-0732">Signal</keyword>
<gene>
    <name evidence="2" type="ORF">Fcan01_22762</name>
</gene>
<accession>A0A226DD10</accession>
<evidence type="ECO:0000313" key="2">
    <source>
        <dbReference type="EMBL" id="OXA42511.1"/>
    </source>
</evidence>
<organism evidence="2 3">
    <name type="scientific">Folsomia candida</name>
    <name type="common">Springtail</name>
    <dbReference type="NCBI Taxonomy" id="158441"/>
    <lineage>
        <taxon>Eukaryota</taxon>
        <taxon>Metazoa</taxon>
        <taxon>Ecdysozoa</taxon>
        <taxon>Arthropoda</taxon>
        <taxon>Hexapoda</taxon>
        <taxon>Collembola</taxon>
        <taxon>Entomobryomorpha</taxon>
        <taxon>Isotomoidea</taxon>
        <taxon>Isotomidae</taxon>
        <taxon>Proisotominae</taxon>
        <taxon>Folsomia</taxon>
    </lineage>
</organism>